<keyword evidence="1" id="KW-0732">Signal</keyword>
<gene>
    <name evidence="3" type="ORF">GCM10023333_25570</name>
</gene>
<feature type="chain" id="PRO_5046265363" evidence="1">
    <location>
        <begin position="20"/>
        <end position="434"/>
    </location>
</feature>
<dbReference type="EMBL" id="BAABJZ010000085">
    <property type="protein sequence ID" value="GAA4891214.1"/>
    <property type="molecule type" value="Genomic_DNA"/>
</dbReference>
<organism evidence="3 4">
    <name type="scientific">Ferrimonas pelagia</name>
    <dbReference type="NCBI Taxonomy" id="1177826"/>
    <lineage>
        <taxon>Bacteria</taxon>
        <taxon>Pseudomonadati</taxon>
        <taxon>Pseudomonadota</taxon>
        <taxon>Gammaproteobacteria</taxon>
        <taxon>Alteromonadales</taxon>
        <taxon>Ferrimonadaceae</taxon>
        <taxon>Ferrimonas</taxon>
    </lineage>
</organism>
<feature type="domain" description="Endonuclease/exonuclease/phosphatase" evidence="2">
    <location>
        <begin position="56"/>
        <end position="299"/>
    </location>
</feature>
<comment type="caution">
    <text evidence="3">The sequence shown here is derived from an EMBL/GenBank/DDBJ whole genome shotgun (WGS) entry which is preliminary data.</text>
</comment>
<evidence type="ECO:0000256" key="1">
    <source>
        <dbReference type="SAM" id="SignalP"/>
    </source>
</evidence>
<dbReference type="Pfam" id="PF03372">
    <property type="entry name" value="Exo_endo_phos"/>
    <property type="match status" value="1"/>
</dbReference>
<evidence type="ECO:0000313" key="4">
    <source>
        <dbReference type="Proteomes" id="UP001499988"/>
    </source>
</evidence>
<dbReference type="GO" id="GO:0004519">
    <property type="term" value="F:endonuclease activity"/>
    <property type="evidence" value="ECO:0007669"/>
    <property type="project" value="UniProtKB-KW"/>
</dbReference>
<keyword evidence="3" id="KW-0378">Hydrolase</keyword>
<accession>A0ABP9EZV4</accession>
<dbReference type="Proteomes" id="UP001499988">
    <property type="component" value="Unassembled WGS sequence"/>
</dbReference>
<evidence type="ECO:0000259" key="2">
    <source>
        <dbReference type="Pfam" id="PF03372"/>
    </source>
</evidence>
<keyword evidence="4" id="KW-1185">Reference proteome</keyword>
<protein>
    <submittedName>
        <fullName evidence="3">Endonuclease/exonuclease/phosphatase family protein</fullName>
    </submittedName>
</protein>
<dbReference type="InterPro" id="IPR005135">
    <property type="entry name" value="Endo/exonuclease/phosphatase"/>
</dbReference>
<reference evidence="4" key="1">
    <citation type="journal article" date="2019" name="Int. J. Syst. Evol. Microbiol.">
        <title>The Global Catalogue of Microorganisms (GCM) 10K type strain sequencing project: providing services to taxonomists for standard genome sequencing and annotation.</title>
        <authorList>
            <consortium name="The Broad Institute Genomics Platform"/>
            <consortium name="The Broad Institute Genome Sequencing Center for Infectious Disease"/>
            <person name="Wu L."/>
            <person name="Ma J."/>
        </authorList>
    </citation>
    <scope>NUCLEOTIDE SEQUENCE [LARGE SCALE GENOMIC DNA]</scope>
    <source>
        <strain evidence="4">JCM 18401</strain>
    </source>
</reference>
<name>A0ABP9EZV4_9GAMM</name>
<sequence length="434" mass="48451">MQFRTLGLALVALAMTACSDSSKTQNFTDTLRFATFHVDMAYDEAGGYDRLLNEVRATGSDASPRLQSIAAMIQQDYQGGRPDVLLLTGISVDVRDTDTASDAIIRNFQENYLSKAQEAGLAGLSYPHIYVAATNSGQRFDEDIDVSGDGLVFPPEDRNGYGHYHGQNSFVLLSQYPLDVDGVRTFRDFNWRDVNGASKPSLGGGNVLGDEAWDALSIMDTNFVDLSLLLPDGRRVSLLLTQFESPMPRDLSERPRQRNRDQLQFLTDYINEWDEGKYLRDDKGQPGGVAGNRPFVIMGRLQSDEDTAHFTVPYLDLDSYRWDSGNMRKLLSSYQIVSDGAINQDAPSSQGGMLYGQEVESGHTFAEIWTSMLGLRQDYVIPQRDLRIVERGVFWPAVGENGFEWFYDEQGQPEPALGHLGRLTWIDIDFGQSG</sequence>
<feature type="signal peptide" evidence="1">
    <location>
        <begin position="1"/>
        <end position="19"/>
    </location>
</feature>
<dbReference type="PROSITE" id="PS51257">
    <property type="entry name" value="PROKAR_LIPOPROTEIN"/>
    <property type="match status" value="1"/>
</dbReference>
<keyword evidence="3" id="KW-0255">Endonuclease</keyword>
<keyword evidence="3" id="KW-0540">Nuclease</keyword>
<proteinExistence type="predicted"/>
<evidence type="ECO:0000313" key="3">
    <source>
        <dbReference type="EMBL" id="GAA4891214.1"/>
    </source>
</evidence>
<dbReference type="RefSeq" id="WP_345335791.1">
    <property type="nucleotide sequence ID" value="NZ_BAABJZ010000085.1"/>
</dbReference>